<keyword evidence="3" id="KW-1185">Reference proteome</keyword>
<dbReference type="PANTHER" id="PTHR34788:SF4">
    <property type="entry name" value="F15I1.22"/>
    <property type="match status" value="1"/>
</dbReference>
<gene>
    <name evidence="2" type="ORF">Dsin_014259</name>
</gene>
<sequence>MALLPPLQLESPTNNPPQKPNHQALTVATGLRLPLTCRRVFIRRRKLPVVRLGGTRKKPRRGVFLVRMFRKVRLRWLRLHYTCMIKKLKEYYLQMVKDIKEAGASLETFQQRILMEASFAVPVMGLSLSSFPSVAGSDRPRSLIYM</sequence>
<protein>
    <submittedName>
        <fullName evidence="2">Uncharacterized protein</fullName>
    </submittedName>
</protein>
<dbReference type="AlphaFoldDB" id="A0AAE0AMS3"/>
<organism evidence="2 3">
    <name type="scientific">Dipteronia sinensis</name>
    <dbReference type="NCBI Taxonomy" id="43782"/>
    <lineage>
        <taxon>Eukaryota</taxon>
        <taxon>Viridiplantae</taxon>
        <taxon>Streptophyta</taxon>
        <taxon>Embryophyta</taxon>
        <taxon>Tracheophyta</taxon>
        <taxon>Spermatophyta</taxon>
        <taxon>Magnoliopsida</taxon>
        <taxon>eudicotyledons</taxon>
        <taxon>Gunneridae</taxon>
        <taxon>Pentapetalae</taxon>
        <taxon>rosids</taxon>
        <taxon>malvids</taxon>
        <taxon>Sapindales</taxon>
        <taxon>Sapindaceae</taxon>
        <taxon>Hippocastanoideae</taxon>
        <taxon>Acereae</taxon>
        <taxon>Dipteronia</taxon>
    </lineage>
</organism>
<evidence type="ECO:0000256" key="1">
    <source>
        <dbReference type="SAM" id="MobiDB-lite"/>
    </source>
</evidence>
<name>A0AAE0AMS3_9ROSI</name>
<comment type="caution">
    <text evidence="2">The sequence shown here is derived from an EMBL/GenBank/DDBJ whole genome shotgun (WGS) entry which is preliminary data.</text>
</comment>
<feature type="region of interest" description="Disordered" evidence="1">
    <location>
        <begin position="1"/>
        <end position="21"/>
    </location>
</feature>
<dbReference type="Proteomes" id="UP001281410">
    <property type="component" value="Unassembled WGS sequence"/>
</dbReference>
<dbReference type="PANTHER" id="PTHR34788">
    <property type="entry name" value="F15I1.22"/>
    <property type="match status" value="1"/>
</dbReference>
<dbReference type="EMBL" id="JANJYJ010000004">
    <property type="protein sequence ID" value="KAK3220289.1"/>
    <property type="molecule type" value="Genomic_DNA"/>
</dbReference>
<proteinExistence type="predicted"/>
<evidence type="ECO:0000313" key="2">
    <source>
        <dbReference type="EMBL" id="KAK3220289.1"/>
    </source>
</evidence>
<accession>A0AAE0AMS3</accession>
<evidence type="ECO:0000313" key="3">
    <source>
        <dbReference type="Proteomes" id="UP001281410"/>
    </source>
</evidence>
<reference evidence="2" key="1">
    <citation type="journal article" date="2023" name="Plant J.">
        <title>Genome sequences and population genomics provide insights into the demographic history, inbreeding, and mutation load of two 'living fossil' tree species of Dipteronia.</title>
        <authorList>
            <person name="Feng Y."/>
            <person name="Comes H.P."/>
            <person name="Chen J."/>
            <person name="Zhu S."/>
            <person name="Lu R."/>
            <person name="Zhang X."/>
            <person name="Li P."/>
            <person name="Qiu J."/>
            <person name="Olsen K.M."/>
            <person name="Qiu Y."/>
        </authorList>
    </citation>
    <scope>NUCLEOTIDE SEQUENCE</scope>
    <source>
        <strain evidence="2">NBL</strain>
    </source>
</reference>